<dbReference type="EMBL" id="JAMDMX010000106">
    <property type="protein sequence ID" value="MCY9696628.1"/>
    <property type="molecule type" value="Genomic_DNA"/>
</dbReference>
<accession>A0ABT4GKB5</accession>
<dbReference type="RefSeq" id="WP_127527677.1">
    <property type="nucleotide sequence ID" value="NZ_JAMDMW010000175.1"/>
</dbReference>
<gene>
    <name evidence="1" type="ORF">M5X19_27535</name>
</gene>
<reference evidence="1 2" key="1">
    <citation type="submission" date="2022-05" db="EMBL/GenBank/DDBJ databases">
        <title>Genome Sequencing of Bee-Associated Microbes.</title>
        <authorList>
            <person name="Dunlap C."/>
        </authorList>
    </citation>
    <scope>NUCLEOTIDE SEQUENCE [LARGE SCALE GENOMIC DNA]</scope>
    <source>
        <strain evidence="1 2">NRRL B-14421</strain>
    </source>
</reference>
<evidence type="ECO:0008006" key="3">
    <source>
        <dbReference type="Google" id="ProtNLM"/>
    </source>
</evidence>
<protein>
    <recommendedName>
        <fullName evidence="3">DUF4304 domain-containing protein</fullName>
    </recommendedName>
</protein>
<sequence length="208" mass="24538">MKNLKHRKREQLYALWPQMTTLGFVGKIREESFWRSFKGGFGSIKFVYSDNPIKTEITMFAEIRFNELENLKNQSRPHLSDRDKLQTFSFSDEYGYLRGKPFPQKWFFDDETDMDDLAEDMSVAILDTLVPYLEKYSTMERALDFMLEKENRMKHSSIDTTAINVVGMAFILGRNDLDDIISSKTQMLREKGSRNIDEFLRFVHQIKA</sequence>
<proteinExistence type="predicted"/>
<comment type="caution">
    <text evidence="1">The sequence shown here is derived from an EMBL/GenBank/DDBJ whole genome shotgun (WGS) entry which is preliminary data.</text>
</comment>
<organism evidence="1 2">
    <name type="scientific">Paenibacillus alginolyticus</name>
    <dbReference type="NCBI Taxonomy" id="59839"/>
    <lineage>
        <taxon>Bacteria</taxon>
        <taxon>Bacillati</taxon>
        <taxon>Bacillota</taxon>
        <taxon>Bacilli</taxon>
        <taxon>Bacillales</taxon>
        <taxon>Paenibacillaceae</taxon>
        <taxon>Paenibacillus</taxon>
    </lineage>
</organism>
<evidence type="ECO:0000313" key="2">
    <source>
        <dbReference type="Proteomes" id="UP001527099"/>
    </source>
</evidence>
<dbReference type="Proteomes" id="UP001527099">
    <property type="component" value="Unassembled WGS sequence"/>
</dbReference>
<name>A0ABT4GKB5_9BACL</name>
<keyword evidence="2" id="KW-1185">Reference proteome</keyword>
<evidence type="ECO:0000313" key="1">
    <source>
        <dbReference type="EMBL" id="MCY9696628.1"/>
    </source>
</evidence>